<evidence type="ECO:0000313" key="4">
    <source>
        <dbReference type="Proteomes" id="UP000785679"/>
    </source>
</evidence>
<dbReference type="AlphaFoldDB" id="A0A8J8NVR3"/>
<evidence type="ECO:0000313" key="3">
    <source>
        <dbReference type="EMBL" id="TNV81539.1"/>
    </source>
</evidence>
<dbReference type="OrthoDB" id="840771at2759"/>
<sequence>MLTYLKRCQGMIEICKRGNIISSHQFKNLGDCELFCRKTISKPYQELIQLLLDKDPQKRPNMKEVLMHPLIKQQIVTVIQKMSNQDQIRVIRDQVQSQYSSLEYSLKNSSMGPLEQSEAAINMVEPQDIKQDESKEEEDAELVSQSQNYDQQLQPQDELTQYENFSKIYYHFVERELDQFLQLIRNNGHAKLAEAALLHGLQISRLNKMSHKDKIIKHLVFEGVVGDRLSLNKGIYWGQCEGEVRDGYGLVYCISYNNNPRLFECQWDRGRPVNGRVILIVDNEWQKYEGAFDHEYLRTGTGNIQGEDGELYEGEWNRAEMHGRGKSVGADGRSYEGEFKDNKSHGQGRYTLPDGTYLEGQWEDDKQIGVHMQFNKDGRLMALLTYKGGQLVNVEDIE</sequence>
<accession>A0A8J8NVR3</accession>
<keyword evidence="4" id="KW-1185">Reference proteome</keyword>
<dbReference type="PANTHER" id="PTHR23084:SF263">
    <property type="entry name" value="MORN REPEAT-CONTAINING PROTEIN 1"/>
    <property type="match status" value="1"/>
</dbReference>
<evidence type="ECO:0000256" key="1">
    <source>
        <dbReference type="ARBA" id="ARBA00022737"/>
    </source>
</evidence>
<reference evidence="3" key="1">
    <citation type="submission" date="2019-06" db="EMBL/GenBank/DDBJ databases">
        <authorList>
            <person name="Zheng W."/>
        </authorList>
    </citation>
    <scope>NUCLEOTIDE SEQUENCE</scope>
    <source>
        <strain evidence="3">QDHG01</strain>
    </source>
</reference>
<comment type="caution">
    <text evidence="3">The sequence shown here is derived from an EMBL/GenBank/DDBJ whole genome shotgun (WGS) entry which is preliminary data.</text>
</comment>
<feature type="region of interest" description="Disordered" evidence="2">
    <location>
        <begin position="129"/>
        <end position="150"/>
    </location>
</feature>
<protein>
    <submittedName>
        <fullName evidence="3">Uncharacterized protein</fullName>
    </submittedName>
</protein>
<dbReference type="InterPro" id="IPR011009">
    <property type="entry name" value="Kinase-like_dom_sf"/>
</dbReference>
<dbReference type="InterPro" id="IPR003409">
    <property type="entry name" value="MORN"/>
</dbReference>
<dbReference type="Gene3D" id="1.10.510.10">
    <property type="entry name" value="Transferase(Phosphotransferase) domain 1"/>
    <property type="match status" value="1"/>
</dbReference>
<dbReference type="SUPFAM" id="SSF82185">
    <property type="entry name" value="Histone H3 K4-specific methyltransferase SET7/9 N-terminal domain"/>
    <property type="match status" value="1"/>
</dbReference>
<proteinExistence type="predicted"/>
<dbReference type="PANTHER" id="PTHR23084">
    <property type="entry name" value="PHOSPHATIDYLINOSITOL-4-PHOSPHATE 5-KINASE RELATED"/>
    <property type="match status" value="1"/>
</dbReference>
<dbReference type="SUPFAM" id="SSF56112">
    <property type="entry name" value="Protein kinase-like (PK-like)"/>
    <property type="match status" value="1"/>
</dbReference>
<name>A0A8J8NVR3_HALGN</name>
<organism evidence="3 4">
    <name type="scientific">Halteria grandinella</name>
    <dbReference type="NCBI Taxonomy" id="5974"/>
    <lineage>
        <taxon>Eukaryota</taxon>
        <taxon>Sar</taxon>
        <taxon>Alveolata</taxon>
        <taxon>Ciliophora</taxon>
        <taxon>Intramacronucleata</taxon>
        <taxon>Spirotrichea</taxon>
        <taxon>Stichotrichia</taxon>
        <taxon>Sporadotrichida</taxon>
        <taxon>Halteriidae</taxon>
        <taxon>Halteria</taxon>
    </lineage>
</organism>
<gene>
    <name evidence="3" type="ORF">FGO68_gene16141</name>
</gene>
<dbReference type="Gene3D" id="2.20.110.10">
    <property type="entry name" value="Histone H3 K4-specific methyltransferase SET7/9 N-terminal domain"/>
    <property type="match status" value="2"/>
</dbReference>
<evidence type="ECO:0000256" key="2">
    <source>
        <dbReference type="SAM" id="MobiDB-lite"/>
    </source>
</evidence>
<dbReference type="EMBL" id="RRYP01006026">
    <property type="protein sequence ID" value="TNV81539.1"/>
    <property type="molecule type" value="Genomic_DNA"/>
</dbReference>
<dbReference type="Proteomes" id="UP000785679">
    <property type="component" value="Unassembled WGS sequence"/>
</dbReference>
<dbReference type="SMART" id="SM00698">
    <property type="entry name" value="MORN"/>
    <property type="match status" value="3"/>
</dbReference>
<keyword evidence="1" id="KW-0677">Repeat</keyword>
<dbReference type="Pfam" id="PF02493">
    <property type="entry name" value="MORN"/>
    <property type="match status" value="2"/>
</dbReference>